<reference evidence="4" key="1">
    <citation type="journal article" date="2019" name="Int. J. Syst. Evol. Microbiol.">
        <title>The Global Catalogue of Microorganisms (GCM) 10K type strain sequencing project: providing services to taxonomists for standard genome sequencing and annotation.</title>
        <authorList>
            <consortium name="The Broad Institute Genomics Platform"/>
            <consortium name="The Broad Institute Genome Sequencing Center for Infectious Disease"/>
            <person name="Wu L."/>
            <person name="Ma J."/>
        </authorList>
    </citation>
    <scope>NUCLEOTIDE SEQUENCE [LARGE SCALE GENOMIC DNA]</scope>
    <source>
        <strain evidence="4">JCM 18531</strain>
    </source>
</reference>
<feature type="coiled-coil region" evidence="1">
    <location>
        <begin position="211"/>
        <end position="257"/>
    </location>
</feature>
<feature type="domain" description="eCIS core" evidence="2">
    <location>
        <begin position="88"/>
        <end position="162"/>
    </location>
</feature>
<evidence type="ECO:0000313" key="3">
    <source>
        <dbReference type="EMBL" id="GAA4694658.1"/>
    </source>
</evidence>
<keyword evidence="1" id="KW-0175">Coiled coil</keyword>
<dbReference type="InterPro" id="IPR025295">
    <property type="entry name" value="eCIS_core_dom"/>
</dbReference>
<dbReference type="Proteomes" id="UP001499974">
    <property type="component" value="Unassembled WGS sequence"/>
</dbReference>
<dbReference type="RefSeq" id="WP_345519363.1">
    <property type="nucleotide sequence ID" value="NZ_BAABKM010000002.1"/>
</dbReference>
<gene>
    <name evidence="3" type="ORF">GCM10023349_07250</name>
</gene>
<dbReference type="Pfam" id="PF13699">
    <property type="entry name" value="eCIS_core"/>
    <property type="match status" value="1"/>
</dbReference>
<sequence length="458" mass="48200">MPLRAAVRRHLEVGACDDPHERQADDVAARVVAALGRQPDPIDPADLVGAPAALRRLPGTATVGAAGGAATPLVERLVADAGASGRELPPAVRQPFEDAMGADLSHVRMHTGPDVDAGSRSIGARAFTVGHDVFFGGGLPDTLRPDGQRVVAHELAHTLQGGTSVQPIRRLKDDDDVEVTADRIAAETDPAVLGKWKQNAAWDSDEDDKLVEAIEARLVALESAKSEAASKAAEDKAARIKKAAEEAAQARREAVQKTVGHELDNYDASVDADLKGLLVGATMKDPERSGRFFDAVKAAAPGQDPRAVLDTLKGDEVALESFIYGNGALGPAGAAKTTVAEAQAFSAMWADLGSVDPAIAAISKICVHIKAGRLIAAYELYRAATLTSTSGSKYYFKRPETARGAAKVEFHLHLGKPKDQNNAGFKVGSKGERTTLTAGDYKSLKDTITARHGGWPKD</sequence>
<protein>
    <recommendedName>
        <fullName evidence="2">eCIS core domain-containing protein</fullName>
    </recommendedName>
</protein>
<evidence type="ECO:0000259" key="2">
    <source>
        <dbReference type="Pfam" id="PF13699"/>
    </source>
</evidence>
<keyword evidence="4" id="KW-1185">Reference proteome</keyword>
<name>A0ABP8WVW5_9ACTN</name>
<organism evidence="3 4">
    <name type="scientific">Nocardioides conyzicola</name>
    <dbReference type="NCBI Taxonomy" id="1651781"/>
    <lineage>
        <taxon>Bacteria</taxon>
        <taxon>Bacillati</taxon>
        <taxon>Actinomycetota</taxon>
        <taxon>Actinomycetes</taxon>
        <taxon>Propionibacteriales</taxon>
        <taxon>Nocardioidaceae</taxon>
        <taxon>Nocardioides</taxon>
    </lineage>
</organism>
<dbReference type="EMBL" id="BAABKM010000002">
    <property type="protein sequence ID" value="GAA4694658.1"/>
    <property type="molecule type" value="Genomic_DNA"/>
</dbReference>
<accession>A0ABP8WVW5</accession>
<proteinExistence type="predicted"/>
<evidence type="ECO:0000256" key="1">
    <source>
        <dbReference type="SAM" id="Coils"/>
    </source>
</evidence>
<comment type="caution">
    <text evidence="3">The sequence shown here is derived from an EMBL/GenBank/DDBJ whole genome shotgun (WGS) entry which is preliminary data.</text>
</comment>
<evidence type="ECO:0000313" key="4">
    <source>
        <dbReference type="Proteomes" id="UP001499974"/>
    </source>
</evidence>